<comment type="subcellular location">
    <subcellularLocation>
        <location evidence="1">Cytoplasmic vesicle</location>
        <location evidence="1">Secretory vesicle</location>
        <location evidence="1">Acrosome</location>
    </subcellularLocation>
    <subcellularLocation>
        <location evidence="2">Secreted</location>
    </subcellularLocation>
</comment>
<dbReference type="Proteomes" id="UP000008672">
    <property type="component" value="Unassembled WGS sequence"/>
</dbReference>
<dbReference type="InterPro" id="IPR048805">
    <property type="entry name" value="ZPBP1/2_C"/>
</dbReference>
<feature type="domain" description="Ig-like" evidence="8">
    <location>
        <begin position="56"/>
        <end position="133"/>
    </location>
</feature>
<organism evidence="9 10">
    <name type="scientific">Latimeria chalumnae</name>
    <name type="common">Coelacanth</name>
    <dbReference type="NCBI Taxonomy" id="7897"/>
    <lineage>
        <taxon>Eukaryota</taxon>
        <taxon>Metazoa</taxon>
        <taxon>Chordata</taxon>
        <taxon>Craniata</taxon>
        <taxon>Vertebrata</taxon>
        <taxon>Euteleostomi</taxon>
        <taxon>Coelacanthiformes</taxon>
        <taxon>Coelacanthidae</taxon>
        <taxon>Latimeria</taxon>
    </lineage>
</organism>
<dbReference type="GO" id="GO:0001669">
    <property type="term" value="C:acrosomal vesicle"/>
    <property type="evidence" value="ECO:0007669"/>
    <property type="project" value="UniProtKB-SubCell"/>
</dbReference>
<dbReference type="Pfam" id="PF07354">
    <property type="entry name" value="Sp38"/>
    <property type="match status" value="1"/>
</dbReference>
<dbReference type="KEGG" id="lcm:102362937"/>
<dbReference type="EMBL" id="AFYH01103192">
    <property type="status" value="NOT_ANNOTATED_CDS"/>
    <property type="molecule type" value="Genomic_DNA"/>
</dbReference>
<evidence type="ECO:0000256" key="3">
    <source>
        <dbReference type="ARBA" id="ARBA00007196"/>
    </source>
</evidence>
<evidence type="ECO:0000256" key="2">
    <source>
        <dbReference type="ARBA" id="ARBA00004613"/>
    </source>
</evidence>
<feature type="signal peptide" evidence="7">
    <location>
        <begin position="1"/>
        <end position="27"/>
    </location>
</feature>
<evidence type="ECO:0000256" key="7">
    <source>
        <dbReference type="SAM" id="SignalP"/>
    </source>
</evidence>
<evidence type="ECO:0000256" key="5">
    <source>
        <dbReference type="ARBA" id="ARBA00023180"/>
    </source>
</evidence>
<reference evidence="10" key="1">
    <citation type="submission" date="2011-08" db="EMBL/GenBank/DDBJ databases">
        <title>The draft genome of Latimeria chalumnae.</title>
        <authorList>
            <person name="Di Palma F."/>
            <person name="Alfoldi J."/>
            <person name="Johnson J."/>
            <person name="Berlin A."/>
            <person name="Gnerre S."/>
            <person name="Jaffe D."/>
            <person name="MacCallum I."/>
            <person name="Young S."/>
            <person name="Walker B.J."/>
            <person name="Lander E."/>
            <person name="Lindblad-Toh K."/>
        </authorList>
    </citation>
    <scope>NUCLEOTIDE SEQUENCE [LARGE SCALE GENOMIC DNA]</scope>
    <source>
        <strain evidence="10">Wild caught</strain>
    </source>
</reference>
<keyword evidence="5" id="KW-0325">Glycoprotein</keyword>
<dbReference type="InterPro" id="IPR007110">
    <property type="entry name" value="Ig-like_dom"/>
</dbReference>
<dbReference type="GO" id="GO:0005576">
    <property type="term" value="C:extracellular region"/>
    <property type="evidence" value="ECO:0007669"/>
    <property type="project" value="UniProtKB-SubCell"/>
</dbReference>
<proteinExistence type="inferred from homology"/>
<reference evidence="9" key="3">
    <citation type="submission" date="2025-09" db="UniProtKB">
        <authorList>
            <consortium name="Ensembl"/>
        </authorList>
    </citation>
    <scope>IDENTIFICATION</scope>
</reference>
<dbReference type="InterPro" id="IPR048806">
    <property type="entry name" value="ZPBP1/2_N"/>
</dbReference>
<dbReference type="OrthoDB" id="9403351at2759"/>
<dbReference type="InterPro" id="IPR013783">
    <property type="entry name" value="Ig-like_fold"/>
</dbReference>
<keyword evidence="4" id="KW-0964">Secreted</keyword>
<keyword evidence="7" id="KW-0732">Signal</keyword>
<evidence type="ECO:0000313" key="9">
    <source>
        <dbReference type="Ensembl" id="ENSLACP00000023069.1"/>
    </source>
</evidence>
<dbReference type="InterPro" id="IPR010857">
    <property type="entry name" value="Sp38-bd"/>
</dbReference>
<evidence type="ECO:0000259" key="8">
    <source>
        <dbReference type="PROSITE" id="PS50835"/>
    </source>
</evidence>
<comment type="similarity">
    <text evidence="3">Belongs to the zona pellucida-binding protein Sp38 family.</text>
</comment>
<evidence type="ECO:0000256" key="1">
    <source>
        <dbReference type="ARBA" id="ARBA00004218"/>
    </source>
</evidence>
<dbReference type="STRING" id="7897.ENSLACP00000023069"/>
<dbReference type="GO" id="GO:0002199">
    <property type="term" value="C:zona pellucida receptor complex"/>
    <property type="evidence" value="ECO:0007669"/>
    <property type="project" value="TreeGrafter"/>
</dbReference>
<dbReference type="InParanoid" id="M3XK13"/>
<dbReference type="AlphaFoldDB" id="M3XK13"/>
<feature type="chain" id="PRO_5004043423" evidence="7">
    <location>
        <begin position="28"/>
        <end position="330"/>
    </location>
</feature>
<dbReference type="GO" id="GO:0001675">
    <property type="term" value="P:acrosome assembly"/>
    <property type="evidence" value="ECO:0007669"/>
    <property type="project" value="TreeGrafter"/>
</dbReference>
<keyword evidence="10" id="KW-1185">Reference proteome</keyword>
<accession>M3XK13</accession>
<dbReference type="OMA" id="KSCVGKY"/>
<dbReference type="Gene3D" id="2.60.40.10">
    <property type="entry name" value="Immunoglobulins"/>
    <property type="match status" value="1"/>
</dbReference>
<evidence type="ECO:0000256" key="4">
    <source>
        <dbReference type="ARBA" id="ARBA00022525"/>
    </source>
</evidence>
<dbReference type="Bgee" id="ENSLACG00000012523">
    <property type="expression patterns" value="Expressed in post-anal tail muscle"/>
</dbReference>
<dbReference type="Pfam" id="PF20626">
    <property type="entry name" value="EGF_Sp38_C"/>
    <property type="match status" value="1"/>
</dbReference>
<sequence>MVLGRHKLHSFCIFSFEFIFLLSQGKATTANSDLSYTRVYGSTKKEVRLYVKMYHDSLPLMCMTEEYSQKELIDPSFMWTGPQRTNLKGEPHVTITDTGKLTVHTFEKSMSGSYSCTLSHKTIDRKKEFLHVSYLLLAYHEPDYCYKFVTRYSTKKCQKPVNSNFFKKMKSIIKRLVVDLTCVVTDVKMECHVVKMPRSGLRSLLFISFKVHPFGHGWKATCKEFSSNCENETNERVQKARDRFEKFFSEQSNMIRDGNLELPPVYYVESSLEITLVDSCQPGFGKDPNTYSDCKNCCVVCSPQTYSSSNEQKCSPCNSINVTSYGATAC</sequence>
<evidence type="ECO:0000256" key="6">
    <source>
        <dbReference type="ARBA" id="ARBA00023329"/>
    </source>
</evidence>
<name>M3XK13_LATCH</name>
<dbReference type="PROSITE" id="PS50835">
    <property type="entry name" value="IG_LIKE"/>
    <property type="match status" value="1"/>
</dbReference>
<dbReference type="PANTHER" id="PTHR15443:SF4">
    <property type="entry name" value="ZONA PELLUCIDA-BINDING PROTEIN 2"/>
    <property type="match status" value="1"/>
</dbReference>
<dbReference type="Ensembl" id="ENSLACT00000025129.1">
    <property type="protein sequence ID" value="ENSLACP00000023069.1"/>
    <property type="gene ID" value="ENSLACG00000012523.2"/>
</dbReference>
<dbReference type="EMBL" id="AFYH01103191">
    <property type="status" value="NOT_ANNOTATED_CDS"/>
    <property type="molecule type" value="Genomic_DNA"/>
</dbReference>
<dbReference type="PANTHER" id="PTHR15443">
    <property type="entry name" value="ZONA PELLUCIDA BINDING PROTEIN SP38"/>
    <property type="match status" value="1"/>
</dbReference>
<dbReference type="GeneTree" id="ENSGT00520000055647"/>
<keyword evidence="6" id="KW-0968">Cytoplasmic vesicle</keyword>
<dbReference type="GO" id="GO:0007339">
    <property type="term" value="P:binding of sperm to zona pellucida"/>
    <property type="evidence" value="ECO:0007669"/>
    <property type="project" value="InterPro"/>
</dbReference>
<dbReference type="FunCoup" id="M3XK13">
    <property type="interactions" value="34"/>
</dbReference>
<evidence type="ECO:0000313" key="10">
    <source>
        <dbReference type="Proteomes" id="UP000008672"/>
    </source>
</evidence>
<protein>
    <submittedName>
        <fullName evidence="9">Zona pellucida binding protein 2</fullName>
    </submittedName>
</protein>
<reference evidence="9" key="2">
    <citation type="submission" date="2025-08" db="UniProtKB">
        <authorList>
            <consortium name="Ensembl"/>
        </authorList>
    </citation>
    <scope>IDENTIFICATION</scope>
</reference>
<dbReference type="eggNOG" id="ENOG502R75S">
    <property type="taxonomic scope" value="Eukaryota"/>
</dbReference>